<dbReference type="Proteomes" id="UP000383932">
    <property type="component" value="Unassembled WGS sequence"/>
</dbReference>
<keyword evidence="2" id="KW-0812">Transmembrane</keyword>
<gene>
    <name evidence="3" type="ORF">CTheo_8441</name>
</gene>
<dbReference type="OrthoDB" id="3152367at2759"/>
<sequence>MEAFGICKLPSQFQLPSSPIDASHRQLGIARSQTATGTPAQEMPTPDSEAGNVISSPPNLNPRERYVQLVVEAIEQKIEGETTIRERLMAKALVSAIGIHCAAFILFVLGIELLVWNTQPLSVSVFTSVLLGLNLLLMVGFFLKHRRKRVIGELALRRAEL</sequence>
<keyword evidence="2" id="KW-1133">Transmembrane helix</keyword>
<comment type="caution">
    <text evidence="3">The sequence shown here is derived from an EMBL/GenBank/DDBJ whole genome shotgun (WGS) entry which is preliminary data.</text>
</comment>
<proteinExistence type="predicted"/>
<evidence type="ECO:0000256" key="2">
    <source>
        <dbReference type="SAM" id="Phobius"/>
    </source>
</evidence>
<feature type="transmembrane region" description="Helical" evidence="2">
    <location>
        <begin position="92"/>
        <end position="115"/>
    </location>
</feature>
<dbReference type="EMBL" id="SSOP01000563">
    <property type="protein sequence ID" value="KAB5588119.1"/>
    <property type="molecule type" value="Genomic_DNA"/>
</dbReference>
<accession>A0A5N5Q928</accession>
<evidence type="ECO:0000313" key="3">
    <source>
        <dbReference type="EMBL" id="KAB5588119.1"/>
    </source>
</evidence>
<reference evidence="3 4" key="1">
    <citation type="journal article" date="2019" name="Fungal Biol. Biotechnol.">
        <title>Draft genome sequence of fastidious pathogen Ceratobasidium theobromae, which causes vascular-streak dieback in Theobroma cacao.</title>
        <authorList>
            <person name="Ali S.S."/>
            <person name="Asman A."/>
            <person name="Shao J."/>
            <person name="Firmansyah A.P."/>
            <person name="Susilo A.W."/>
            <person name="Rosmana A."/>
            <person name="McMahon P."/>
            <person name="Junaid M."/>
            <person name="Guest D."/>
            <person name="Kheng T.Y."/>
            <person name="Meinhardt L.W."/>
            <person name="Bailey B.A."/>
        </authorList>
    </citation>
    <scope>NUCLEOTIDE SEQUENCE [LARGE SCALE GENOMIC DNA]</scope>
    <source>
        <strain evidence="3 4">CT2</strain>
    </source>
</reference>
<evidence type="ECO:0000313" key="4">
    <source>
        <dbReference type="Proteomes" id="UP000383932"/>
    </source>
</evidence>
<keyword evidence="4" id="KW-1185">Reference proteome</keyword>
<keyword evidence="2" id="KW-0472">Membrane</keyword>
<protein>
    <recommendedName>
        <fullName evidence="5">Transmembrane protein</fullName>
    </recommendedName>
</protein>
<organism evidence="3 4">
    <name type="scientific">Ceratobasidium theobromae</name>
    <dbReference type="NCBI Taxonomy" id="1582974"/>
    <lineage>
        <taxon>Eukaryota</taxon>
        <taxon>Fungi</taxon>
        <taxon>Dikarya</taxon>
        <taxon>Basidiomycota</taxon>
        <taxon>Agaricomycotina</taxon>
        <taxon>Agaricomycetes</taxon>
        <taxon>Cantharellales</taxon>
        <taxon>Ceratobasidiaceae</taxon>
        <taxon>Ceratobasidium</taxon>
    </lineage>
</organism>
<name>A0A5N5Q928_9AGAM</name>
<feature type="region of interest" description="Disordered" evidence="1">
    <location>
        <begin position="33"/>
        <end position="59"/>
    </location>
</feature>
<feature type="transmembrane region" description="Helical" evidence="2">
    <location>
        <begin position="121"/>
        <end position="143"/>
    </location>
</feature>
<dbReference type="AlphaFoldDB" id="A0A5N5Q928"/>
<evidence type="ECO:0008006" key="5">
    <source>
        <dbReference type="Google" id="ProtNLM"/>
    </source>
</evidence>
<evidence type="ECO:0000256" key="1">
    <source>
        <dbReference type="SAM" id="MobiDB-lite"/>
    </source>
</evidence>